<evidence type="ECO:0000256" key="4">
    <source>
        <dbReference type="ARBA" id="ARBA00022960"/>
    </source>
</evidence>
<evidence type="ECO:0000256" key="3">
    <source>
        <dbReference type="ARBA" id="ARBA00022679"/>
    </source>
</evidence>
<dbReference type="GO" id="GO:0071972">
    <property type="term" value="F:peptidoglycan L,D-transpeptidase activity"/>
    <property type="evidence" value="ECO:0007669"/>
    <property type="project" value="TreeGrafter"/>
</dbReference>
<evidence type="ECO:0000256" key="1">
    <source>
        <dbReference type="ARBA" id="ARBA00004752"/>
    </source>
</evidence>
<name>A0A6N6MBE9_9HYPH</name>
<evidence type="ECO:0000256" key="7">
    <source>
        <dbReference type="PROSITE-ProRule" id="PRU01373"/>
    </source>
</evidence>
<feature type="chain" id="PRO_5026810073" evidence="8">
    <location>
        <begin position="25"/>
        <end position="212"/>
    </location>
</feature>
<evidence type="ECO:0000256" key="8">
    <source>
        <dbReference type="SAM" id="SignalP"/>
    </source>
</evidence>
<dbReference type="Proteomes" id="UP000441523">
    <property type="component" value="Unassembled WGS sequence"/>
</dbReference>
<accession>A0A6N6MBE9</accession>
<keyword evidence="11" id="KW-1185">Reference proteome</keyword>
<feature type="active site" description="Nucleophile" evidence="7">
    <location>
        <position position="114"/>
    </location>
</feature>
<evidence type="ECO:0000256" key="5">
    <source>
        <dbReference type="ARBA" id="ARBA00022984"/>
    </source>
</evidence>
<dbReference type="PANTHER" id="PTHR30582:SF2">
    <property type="entry name" value="L,D-TRANSPEPTIDASE YCIB-RELATED"/>
    <property type="match status" value="1"/>
</dbReference>
<evidence type="ECO:0000256" key="6">
    <source>
        <dbReference type="ARBA" id="ARBA00023316"/>
    </source>
</evidence>
<protein>
    <submittedName>
        <fullName evidence="10">L,D-transpeptidase</fullName>
    </submittedName>
</protein>
<dbReference type="GO" id="GO:0071555">
    <property type="term" value="P:cell wall organization"/>
    <property type="evidence" value="ECO:0007669"/>
    <property type="project" value="UniProtKB-UniRule"/>
</dbReference>
<dbReference type="InterPro" id="IPR050979">
    <property type="entry name" value="LD-transpeptidase"/>
</dbReference>
<dbReference type="Pfam" id="PF03734">
    <property type="entry name" value="YkuD"/>
    <property type="match status" value="1"/>
</dbReference>
<keyword evidence="4 7" id="KW-0133">Cell shape</keyword>
<feature type="domain" description="L,D-TPase catalytic" evidence="9">
    <location>
        <begin position="26"/>
        <end position="142"/>
    </location>
</feature>
<organism evidence="10 11">
    <name type="scientific">Methylobacterium planeticum</name>
    <dbReference type="NCBI Taxonomy" id="2615211"/>
    <lineage>
        <taxon>Bacteria</taxon>
        <taxon>Pseudomonadati</taxon>
        <taxon>Pseudomonadota</taxon>
        <taxon>Alphaproteobacteria</taxon>
        <taxon>Hyphomicrobiales</taxon>
        <taxon>Methylobacteriaceae</taxon>
        <taxon>Methylobacterium</taxon>
    </lineage>
</organism>
<keyword evidence="8" id="KW-0732">Signal</keyword>
<dbReference type="GO" id="GO:0008360">
    <property type="term" value="P:regulation of cell shape"/>
    <property type="evidence" value="ECO:0007669"/>
    <property type="project" value="UniProtKB-UniRule"/>
</dbReference>
<evidence type="ECO:0000256" key="2">
    <source>
        <dbReference type="ARBA" id="ARBA00005992"/>
    </source>
</evidence>
<evidence type="ECO:0000313" key="10">
    <source>
        <dbReference type="EMBL" id="KAB1067893.1"/>
    </source>
</evidence>
<keyword evidence="6 7" id="KW-0961">Cell wall biogenesis/degradation</keyword>
<evidence type="ECO:0000259" key="9">
    <source>
        <dbReference type="PROSITE" id="PS52029"/>
    </source>
</evidence>
<comment type="similarity">
    <text evidence="2">Belongs to the YkuD family.</text>
</comment>
<dbReference type="AlphaFoldDB" id="A0A6N6MBE9"/>
<feature type="active site" description="Proton donor/acceptor" evidence="7">
    <location>
        <position position="98"/>
    </location>
</feature>
<sequence length="212" mass="23335">MRVHPDVALLSLLISTALSSFASADVRVRIDQTSQRMSVAVDGQPLYDWRVSTGLPGHSTPNGTFRVLRMERVYFSRKYDNAPMPHAIFFTAAGHAIHGTNHIGRLGHPASHGCVRLSPSNAAALFSIVKAEGSANTRIWIGGSEPLIASGKARGFQATSRRQRYEDDGTTSVGWSMGVEPPRRYYDPAPSYRSYRQPYEPYGYGSVEGDFE</sequence>
<keyword evidence="3" id="KW-0808">Transferase</keyword>
<reference evidence="10 11" key="1">
    <citation type="submission" date="2019-09" db="EMBL/GenBank/DDBJ databases">
        <title>YIM 132548 draft genome.</title>
        <authorList>
            <person name="Jiang L."/>
        </authorList>
    </citation>
    <scope>NUCLEOTIDE SEQUENCE [LARGE SCALE GENOMIC DNA]</scope>
    <source>
        <strain evidence="10 11">YIM 132548</strain>
    </source>
</reference>
<feature type="signal peptide" evidence="8">
    <location>
        <begin position="1"/>
        <end position="24"/>
    </location>
</feature>
<dbReference type="PANTHER" id="PTHR30582">
    <property type="entry name" value="L,D-TRANSPEPTIDASE"/>
    <property type="match status" value="1"/>
</dbReference>
<dbReference type="CDD" id="cd16913">
    <property type="entry name" value="YkuD_like"/>
    <property type="match status" value="1"/>
</dbReference>
<dbReference type="RefSeq" id="WP_150967237.1">
    <property type="nucleotide sequence ID" value="NZ_VZZJ01000063.1"/>
</dbReference>
<dbReference type="GO" id="GO:0016740">
    <property type="term" value="F:transferase activity"/>
    <property type="evidence" value="ECO:0007669"/>
    <property type="project" value="UniProtKB-KW"/>
</dbReference>
<dbReference type="UniPathway" id="UPA00219"/>
<comment type="caution">
    <text evidence="10">The sequence shown here is derived from an EMBL/GenBank/DDBJ whole genome shotgun (WGS) entry which is preliminary data.</text>
</comment>
<evidence type="ECO:0000313" key="11">
    <source>
        <dbReference type="Proteomes" id="UP000441523"/>
    </source>
</evidence>
<dbReference type="InterPro" id="IPR005490">
    <property type="entry name" value="LD_TPept_cat_dom"/>
</dbReference>
<dbReference type="PROSITE" id="PS52029">
    <property type="entry name" value="LD_TPASE"/>
    <property type="match status" value="1"/>
</dbReference>
<comment type="pathway">
    <text evidence="1 7">Cell wall biogenesis; peptidoglycan biosynthesis.</text>
</comment>
<dbReference type="Gene3D" id="2.40.440.10">
    <property type="entry name" value="L,D-transpeptidase catalytic domain-like"/>
    <property type="match status" value="1"/>
</dbReference>
<gene>
    <name evidence="10" type="ORF">F6X51_27400</name>
</gene>
<dbReference type="SUPFAM" id="SSF141523">
    <property type="entry name" value="L,D-transpeptidase catalytic domain-like"/>
    <property type="match status" value="1"/>
</dbReference>
<dbReference type="InterPro" id="IPR038063">
    <property type="entry name" value="Transpep_catalytic_dom"/>
</dbReference>
<keyword evidence="5 7" id="KW-0573">Peptidoglycan synthesis</keyword>
<dbReference type="EMBL" id="VZZJ01000063">
    <property type="protein sequence ID" value="KAB1067893.1"/>
    <property type="molecule type" value="Genomic_DNA"/>
</dbReference>
<dbReference type="GO" id="GO:0018104">
    <property type="term" value="P:peptidoglycan-protein cross-linking"/>
    <property type="evidence" value="ECO:0007669"/>
    <property type="project" value="TreeGrafter"/>
</dbReference>
<dbReference type="GO" id="GO:0005576">
    <property type="term" value="C:extracellular region"/>
    <property type="evidence" value="ECO:0007669"/>
    <property type="project" value="TreeGrafter"/>
</dbReference>
<proteinExistence type="inferred from homology"/>